<evidence type="ECO:0000256" key="10">
    <source>
        <dbReference type="ARBA" id="ARBA00030775"/>
    </source>
</evidence>
<feature type="domain" description="General secretion pathway GspH" evidence="11">
    <location>
        <begin position="42"/>
        <end position="157"/>
    </location>
</feature>
<evidence type="ECO:0000256" key="1">
    <source>
        <dbReference type="ARBA" id="ARBA00004377"/>
    </source>
</evidence>
<organism evidence="12 13">
    <name type="scientific">Metapseudomonas resinovorans NBRC 106553</name>
    <dbReference type="NCBI Taxonomy" id="1245471"/>
    <lineage>
        <taxon>Bacteria</taxon>
        <taxon>Pseudomonadati</taxon>
        <taxon>Pseudomonadota</taxon>
        <taxon>Gammaproteobacteria</taxon>
        <taxon>Pseudomonadales</taxon>
        <taxon>Pseudomonadaceae</taxon>
        <taxon>Metapseudomonas</taxon>
    </lineage>
</organism>
<evidence type="ECO:0000313" key="12">
    <source>
        <dbReference type="EMBL" id="BAN46672.1"/>
    </source>
</evidence>
<dbReference type="Proteomes" id="UP000015503">
    <property type="component" value="Chromosome"/>
</dbReference>
<keyword evidence="4" id="KW-0488">Methylation</keyword>
<dbReference type="Pfam" id="PF07963">
    <property type="entry name" value="N_methyl"/>
    <property type="match status" value="1"/>
</dbReference>
<evidence type="ECO:0000256" key="8">
    <source>
        <dbReference type="ARBA" id="ARBA00023136"/>
    </source>
</evidence>
<dbReference type="eggNOG" id="COG4970">
    <property type="taxonomic scope" value="Bacteria"/>
</dbReference>
<keyword evidence="7" id="KW-1133">Transmembrane helix</keyword>
<evidence type="ECO:0000256" key="6">
    <source>
        <dbReference type="ARBA" id="ARBA00022692"/>
    </source>
</evidence>
<evidence type="ECO:0000259" key="11">
    <source>
        <dbReference type="Pfam" id="PF12019"/>
    </source>
</evidence>
<name>S6ACR6_METRE</name>
<dbReference type="InterPro" id="IPR045584">
    <property type="entry name" value="Pilin-like"/>
</dbReference>
<dbReference type="SUPFAM" id="SSF54523">
    <property type="entry name" value="Pili subunits"/>
    <property type="match status" value="1"/>
</dbReference>
<dbReference type="GO" id="GO:0015627">
    <property type="term" value="C:type II protein secretion system complex"/>
    <property type="evidence" value="ECO:0007669"/>
    <property type="project" value="InterPro"/>
</dbReference>
<evidence type="ECO:0000256" key="7">
    <source>
        <dbReference type="ARBA" id="ARBA00022989"/>
    </source>
</evidence>
<evidence type="ECO:0000256" key="5">
    <source>
        <dbReference type="ARBA" id="ARBA00022519"/>
    </source>
</evidence>
<keyword evidence="6" id="KW-0812">Transmembrane</keyword>
<protein>
    <recommendedName>
        <fullName evidence="2">Type II secretion system protein H</fullName>
    </recommendedName>
    <alternativeName>
        <fullName evidence="10">General secretion pathway protein H</fullName>
    </alternativeName>
</protein>
<keyword evidence="8" id="KW-0472">Membrane</keyword>
<evidence type="ECO:0000256" key="2">
    <source>
        <dbReference type="ARBA" id="ARBA00021549"/>
    </source>
</evidence>
<evidence type="ECO:0000256" key="4">
    <source>
        <dbReference type="ARBA" id="ARBA00022481"/>
    </source>
</evidence>
<dbReference type="HOGENOM" id="CLU_084761_4_1_6"/>
<evidence type="ECO:0000256" key="9">
    <source>
        <dbReference type="ARBA" id="ARBA00025772"/>
    </source>
</evidence>
<dbReference type="RefSeq" id="WP_016490874.1">
    <property type="nucleotide sequence ID" value="NC_021499.1"/>
</dbReference>
<dbReference type="InterPro" id="IPR022346">
    <property type="entry name" value="T2SS_GspH"/>
</dbReference>
<dbReference type="Pfam" id="PF12019">
    <property type="entry name" value="GspH"/>
    <property type="match status" value="1"/>
</dbReference>
<dbReference type="Gene3D" id="3.55.40.10">
    <property type="entry name" value="minor pseudopilin epsh domain"/>
    <property type="match status" value="1"/>
</dbReference>
<dbReference type="GO" id="GO:0005886">
    <property type="term" value="C:plasma membrane"/>
    <property type="evidence" value="ECO:0007669"/>
    <property type="project" value="UniProtKB-SubCell"/>
</dbReference>
<sequence>MKQPRGHSLVELLFCLLIAGILLGLAAPSFVSTLERNRQAAAVNQLLGALHYARGTAVMERKVVGICAGVSTCNAATHWNEQLLVFVDENRNGQLDAGEELLKVIPLDRALDIHWRSFRSTRFVQYQPDGTTLASNGTFTICHADTPLMAVVINLSGRVRTRAPSSQDGCNLAATRR</sequence>
<dbReference type="EMBL" id="AP013068">
    <property type="protein sequence ID" value="BAN46672.1"/>
    <property type="molecule type" value="Genomic_DNA"/>
</dbReference>
<dbReference type="KEGG" id="pre:PCA10_09400"/>
<accession>S6ACR6</accession>
<dbReference type="STRING" id="1245471.PCA10_09400"/>
<dbReference type="OrthoDB" id="7029581at2"/>
<gene>
    <name evidence="12" type="ORF">PCA10_09400</name>
</gene>
<reference evidence="12 13" key="1">
    <citation type="journal article" date="2013" name="Genome Announc.">
        <title>Complete Genome Sequence of the Carbazole Degrader Pseudomonas resinovorans Strain CA10 (NBRC 106553).</title>
        <authorList>
            <person name="Shintani M."/>
            <person name="Hosoyama A."/>
            <person name="Ohji S."/>
            <person name="Tsuchikane K."/>
            <person name="Takarada H."/>
            <person name="Yamazoe A."/>
            <person name="Fujita N."/>
            <person name="Nojiri H."/>
        </authorList>
    </citation>
    <scope>NUCLEOTIDE SEQUENCE [LARGE SCALE GENOMIC DNA]</scope>
    <source>
        <strain evidence="12 13">NBRC 106553</strain>
    </source>
</reference>
<keyword evidence="5" id="KW-0997">Cell inner membrane</keyword>
<keyword evidence="13" id="KW-1185">Reference proteome</keyword>
<dbReference type="PATRIC" id="fig|1245471.3.peg.946"/>
<dbReference type="InterPro" id="IPR012902">
    <property type="entry name" value="N_methyl_site"/>
</dbReference>
<keyword evidence="3" id="KW-1003">Cell membrane</keyword>
<evidence type="ECO:0000313" key="13">
    <source>
        <dbReference type="Proteomes" id="UP000015503"/>
    </source>
</evidence>
<proteinExistence type="inferred from homology"/>
<evidence type="ECO:0000256" key="3">
    <source>
        <dbReference type="ARBA" id="ARBA00022475"/>
    </source>
</evidence>
<comment type="subcellular location">
    <subcellularLocation>
        <location evidence="1">Cell inner membrane</location>
        <topology evidence="1">Single-pass membrane protein</topology>
    </subcellularLocation>
</comment>
<dbReference type="GO" id="GO:0015628">
    <property type="term" value="P:protein secretion by the type II secretion system"/>
    <property type="evidence" value="ECO:0007669"/>
    <property type="project" value="InterPro"/>
</dbReference>
<dbReference type="AlphaFoldDB" id="S6ACR6"/>
<comment type="similarity">
    <text evidence="9">Belongs to the GSP H family.</text>
</comment>